<organism evidence="2 3">
    <name type="scientific">Enteractinococcus fodinae</name>
    <dbReference type="NCBI Taxonomy" id="684663"/>
    <lineage>
        <taxon>Bacteria</taxon>
        <taxon>Bacillati</taxon>
        <taxon>Actinomycetota</taxon>
        <taxon>Actinomycetes</taxon>
        <taxon>Micrococcales</taxon>
        <taxon>Micrococcaceae</taxon>
    </lineage>
</organism>
<evidence type="ECO:0000313" key="3">
    <source>
        <dbReference type="Proteomes" id="UP001183794"/>
    </source>
</evidence>
<evidence type="ECO:0000256" key="1">
    <source>
        <dbReference type="SAM" id="Phobius"/>
    </source>
</evidence>
<sequence length="99" mass="10520">MVLLIEYGLYAALALVGAGMVIWAMADAVRRPASTFENHSRQTKSTWLLILGAALIFGLGSAALTVLYGGRIGLFGLAAIVAAGVYLAGPKREFQTWSY</sequence>
<keyword evidence="1" id="KW-0812">Transmembrane</keyword>
<keyword evidence="3" id="KW-1185">Reference proteome</keyword>
<keyword evidence="1" id="KW-1133">Transmembrane helix</keyword>
<feature type="transmembrane region" description="Helical" evidence="1">
    <location>
        <begin position="47"/>
        <end position="66"/>
    </location>
</feature>
<keyword evidence="1" id="KW-0472">Membrane</keyword>
<name>A0ABU2B3Y5_9MICC</name>
<feature type="transmembrane region" description="Helical" evidence="1">
    <location>
        <begin position="7"/>
        <end position="26"/>
    </location>
</feature>
<proteinExistence type="predicted"/>
<reference evidence="2 3" key="1">
    <citation type="submission" date="2023-07" db="EMBL/GenBank/DDBJ databases">
        <title>Sequencing the genomes of 1000 actinobacteria strains.</title>
        <authorList>
            <person name="Klenk H.-P."/>
        </authorList>
    </citation>
    <scope>NUCLEOTIDE SEQUENCE [LARGE SCALE GENOMIC DNA]</scope>
    <source>
        <strain evidence="2 3">DSM 22966</strain>
    </source>
</reference>
<dbReference type="Pfam" id="PF10724">
    <property type="entry name" value="DUF2516"/>
    <property type="match status" value="1"/>
</dbReference>
<dbReference type="InterPro" id="IPR019662">
    <property type="entry name" value="DUF2516"/>
</dbReference>
<dbReference type="EMBL" id="JAVDYJ010000001">
    <property type="protein sequence ID" value="MDR7347719.1"/>
    <property type="molecule type" value="Genomic_DNA"/>
</dbReference>
<evidence type="ECO:0008006" key="4">
    <source>
        <dbReference type="Google" id="ProtNLM"/>
    </source>
</evidence>
<evidence type="ECO:0000313" key="2">
    <source>
        <dbReference type="EMBL" id="MDR7347719.1"/>
    </source>
</evidence>
<dbReference type="Proteomes" id="UP001183794">
    <property type="component" value="Unassembled WGS sequence"/>
</dbReference>
<accession>A0ABU2B3Y5</accession>
<feature type="transmembrane region" description="Helical" evidence="1">
    <location>
        <begin position="72"/>
        <end position="89"/>
    </location>
</feature>
<gene>
    <name evidence="2" type="ORF">J2S62_001976</name>
</gene>
<protein>
    <recommendedName>
        <fullName evidence="4">DUF2516 family protein</fullName>
    </recommendedName>
</protein>
<comment type="caution">
    <text evidence="2">The sequence shown here is derived from an EMBL/GenBank/DDBJ whole genome shotgun (WGS) entry which is preliminary data.</text>
</comment>